<evidence type="ECO:0000256" key="14">
    <source>
        <dbReference type="ARBA" id="ARBA00034771"/>
    </source>
</evidence>
<evidence type="ECO:0000256" key="4">
    <source>
        <dbReference type="ARBA" id="ARBA00022595"/>
    </source>
</evidence>
<dbReference type="GO" id="GO:0046718">
    <property type="term" value="P:symbiont entry into host cell"/>
    <property type="evidence" value="ECO:0007669"/>
    <property type="project" value="UniProtKB-KW"/>
</dbReference>
<dbReference type="EMBL" id="MF661791">
    <property type="protein sequence ID" value="ATX75067.1"/>
    <property type="molecule type" value="Genomic_DNA"/>
</dbReference>
<evidence type="ECO:0000313" key="19">
    <source>
        <dbReference type="Proteomes" id="UP000318014"/>
    </source>
</evidence>
<keyword evidence="3" id="KW-1169">Fusion of virus membrane with host cell membrane</keyword>
<evidence type="ECO:0000256" key="2">
    <source>
        <dbReference type="ARBA" id="ARBA00022506"/>
    </source>
</evidence>
<evidence type="ECO:0000256" key="3">
    <source>
        <dbReference type="ARBA" id="ARBA00022521"/>
    </source>
</evidence>
<keyword evidence="20" id="KW-1185">Reference proteome</keyword>
<keyword evidence="5 16" id="KW-0812">Transmembrane</keyword>
<evidence type="ECO:0000256" key="1">
    <source>
        <dbReference type="ARBA" id="ARBA00004381"/>
    </source>
</evidence>
<dbReference type="Pfam" id="PF06129">
    <property type="entry name" value="Chordopox_G3"/>
    <property type="match status" value="1"/>
</dbReference>
<dbReference type="Proteomes" id="UP000318205">
    <property type="component" value="Segment"/>
</dbReference>
<feature type="transmembrane region" description="Helical" evidence="16">
    <location>
        <begin position="6"/>
        <end position="24"/>
    </location>
</feature>
<evidence type="ECO:0000313" key="20">
    <source>
        <dbReference type="Proteomes" id="UP000318205"/>
    </source>
</evidence>
<evidence type="ECO:0000313" key="18">
    <source>
        <dbReference type="EMBL" id="ATX75067.1"/>
    </source>
</evidence>
<keyword evidence="8" id="KW-0426">Late protein</keyword>
<evidence type="ECO:0000256" key="8">
    <source>
        <dbReference type="ARBA" id="ARBA00022921"/>
    </source>
</evidence>
<evidence type="ECO:0000256" key="11">
    <source>
        <dbReference type="ARBA" id="ARBA00023136"/>
    </source>
</evidence>
<dbReference type="GO" id="GO:0019064">
    <property type="term" value="P:fusion of virus membrane with host plasma membrane"/>
    <property type="evidence" value="ECO:0007669"/>
    <property type="project" value="UniProtKB-KW"/>
</dbReference>
<reference evidence="17 20" key="2">
    <citation type="journal article" date="2017" name="Virus Res.">
        <title>Complete genomic characterisation of two novel poxviruses (WKPV and EKPV) from western and eastern grey kangaroos.</title>
        <authorList>
            <person name="Bennett M."/>
            <person name="Tu S.L."/>
            <person name="Upton C."/>
            <person name="McArtor C."/>
            <person name="Gillett A."/>
            <person name="Laird T."/>
            <person name="O'Dea M."/>
        </authorList>
    </citation>
    <scope>NUCLEOTIDE SEQUENCE [LARGE SCALE GENOMIC DNA]</scope>
    <source>
        <strain evidence="17">Sunshine Coast</strain>
    </source>
</reference>
<evidence type="ECO:0000256" key="5">
    <source>
        <dbReference type="ARBA" id="ARBA00022692"/>
    </source>
</evidence>
<dbReference type="GO" id="GO:0019031">
    <property type="term" value="C:viral envelope"/>
    <property type="evidence" value="ECO:0007669"/>
    <property type="project" value="UniProtKB-KW"/>
</dbReference>
<comment type="function">
    <text evidence="13">Component of the entry fusion complex (EFC), which consists of 11 proteins. During cell infection, this complex mediates entry of the virion core into the host cytoplasm by a two-step mechanism consisting of lipid mixing of the viral and cellular membranes and subsequent pore formation.</text>
</comment>
<evidence type="ECO:0000256" key="10">
    <source>
        <dbReference type="ARBA" id="ARBA00022989"/>
    </source>
</evidence>
<organism evidence="17 20">
    <name type="scientific">Eastern grey kangaroopox virus</name>
    <dbReference type="NCBI Taxonomy" id="2042482"/>
    <lineage>
        <taxon>Viruses</taxon>
        <taxon>Varidnaviria</taxon>
        <taxon>Bamfordvirae</taxon>
        <taxon>Nucleocytoviricota</taxon>
        <taxon>Pokkesviricetes</taxon>
        <taxon>Chitovirales</taxon>
        <taxon>Poxviridae</taxon>
        <taxon>Chordopoxvirinae</taxon>
        <taxon>Macropopoxvirus</taxon>
        <taxon>Macropopoxvirus mgiganteuspox</taxon>
        <taxon>Eastern kangaroopox virus</taxon>
    </lineage>
</organism>
<keyword evidence="2" id="KW-1168">Fusion of virus membrane with host membrane</keyword>
<evidence type="ECO:0000256" key="16">
    <source>
        <dbReference type="SAM" id="Phobius"/>
    </source>
</evidence>
<keyword evidence="4" id="KW-1162">Viral penetration into host cytoplasm</keyword>
<dbReference type="InterPro" id="IPR010367">
    <property type="entry name" value="Poxvirus_G3"/>
</dbReference>
<dbReference type="GO" id="GO:0055036">
    <property type="term" value="C:virion membrane"/>
    <property type="evidence" value="ECO:0007669"/>
    <property type="project" value="UniProtKB-SubCell"/>
</dbReference>
<accession>A0A2C9DT26</accession>
<dbReference type="Proteomes" id="UP000318014">
    <property type="component" value="Genome"/>
</dbReference>
<keyword evidence="11 16" id="KW-0472">Membrane</keyword>
<evidence type="ECO:0000256" key="9">
    <source>
        <dbReference type="ARBA" id="ARBA00022968"/>
    </source>
</evidence>
<evidence type="ECO:0000256" key="12">
    <source>
        <dbReference type="ARBA" id="ARBA00023296"/>
    </source>
</evidence>
<evidence type="ECO:0000256" key="15">
    <source>
        <dbReference type="ARBA" id="ARBA00034891"/>
    </source>
</evidence>
<comment type="subcellular location">
    <subcellularLocation>
        <location evidence="1">Virion membrane</location>
        <topology evidence="1">Single-pass membrane protein</topology>
    </subcellularLocation>
</comment>
<evidence type="ECO:0000313" key="17">
    <source>
        <dbReference type="EMBL" id="ATI21159.1"/>
    </source>
</evidence>
<reference evidence="18" key="3">
    <citation type="submission" date="2018-08" db="EMBL/GenBank/DDBJ databases">
        <authorList>
            <person name="Ferrada E.E."/>
            <person name="Latorre B.A."/>
        </authorList>
    </citation>
    <scope>NUCLEOTIDE SEQUENCE</scope>
    <source>
        <strain evidence="18">NSW</strain>
    </source>
</reference>
<keyword evidence="9" id="KW-0735">Signal-anchor</keyword>
<dbReference type="EMBL" id="MF467281">
    <property type="protein sequence ID" value="ATI21159.1"/>
    <property type="molecule type" value="Genomic_DNA"/>
</dbReference>
<keyword evidence="6" id="KW-0946">Virion</keyword>
<keyword evidence="7" id="KW-0261">Viral envelope protein</keyword>
<proteinExistence type="inferred from homology"/>
<keyword evidence="12" id="KW-1160">Virus entry into host cell</keyword>
<evidence type="ECO:0000256" key="13">
    <source>
        <dbReference type="ARBA" id="ARBA00034668"/>
    </source>
</evidence>
<name>A0A2C9DT26_9POXV</name>
<protein>
    <recommendedName>
        <fullName evidence="15">Entry-fusion complex protein OPG086</fullName>
    </recommendedName>
</protein>
<evidence type="ECO:0000256" key="7">
    <source>
        <dbReference type="ARBA" id="ARBA00022879"/>
    </source>
</evidence>
<evidence type="ECO:0000256" key="6">
    <source>
        <dbReference type="ARBA" id="ARBA00022844"/>
    </source>
</evidence>
<gene>
    <name evidence="18" type="ORF">EKPV-NSW-ORF076</name>
</gene>
<comment type="similarity">
    <text evidence="14">Belongs to the orthopoxvirus OPG086 family.</text>
</comment>
<reference evidence="18 19" key="1">
    <citation type="journal article" date="2017" name="Sci. Rep.">
        <title>Molecular and microscopic characterization of a novel Eastern grey kangaroopox virus genome directly from a clinical sample.</title>
        <authorList>
            <person name="Sarker S."/>
            <person name="Roberts H.K."/>
            <person name="Tidd N."/>
            <person name="Ault S."/>
            <person name="Ladmore G."/>
            <person name="Peters A."/>
            <person name="Forwood J.K."/>
            <person name="Helbig K."/>
            <person name="Raidal S.R."/>
        </authorList>
    </citation>
    <scope>NUCLEOTIDE SEQUENCE [LARGE SCALE GENOMIC DNA]</scope>
    <source>
        <strain evidence="18 19">NSW</strain>
    </source>
</reference>
<keyword evidence="10 16" id="KW-1133">Transmembrane helix</keyword>
<sequence>MALENVVFFVIFIFLYCFLNWSPVNKLDLALAAARARHSASAASESDRYLSTTLFVAPGMVSRGTMRGRYSEEKRTFTVRYRGRDYVYHTDRESDMQKLLPLLLLSK</sequence>